<dbReference type="InterPro" id="IPR016537">
    <property type="entry name" value="UCP008159_ABC"/>
</dbReference>
<comment type="caution">
    <text evidence="1">The sequence shown here is derived from an EMBL/GenBank/DDBJ whole genome shotgun (WGS) entry which is preliminary data.</text>
</comment>
<evidence type="ECO:0000313" key="1">
    <source>
        <dbReference type="EMBL" id="MCZ8547899.1"/>
    </source>
</evidence>
<dbReference type="PIRSF" id="PIRSF008159">
    <property type="entry name" value="UCP008159_ABC"/>
    <property type="match status" value="1"/>
</dbReference>
<evidence type="ECO:0000313" key="2">
    <source>
        <dbReference type="Proteomes" id="UP001152178"/>
    </source>
</evidence>
<dbReference type="Pfam" id="PF06226">
    <property type="entry name" value="DUF1007"/>
    <property type="match status" value="1"/>
</dbReference>
<organism evidence="1 2">
    <name type="scientific">Mesorhizobium qingshengii</name>
    <dbReference type="NCBI Taxonomy" id="1165689"/>
    <lineage>
        <taxon>Bacteria</taxon>
        <taxon>Pseudomonadati</taxon>
        <taxon>Pseudomonadota</taxon>
        <taxon>Alphaproteobacteria</taxon>
        <taxon>Hyphomicrobiales</taxon>
        <taxon>Phyllobacteriaceae</taxon>
        <taxon>Mesorhizobium</taxon>
    </lineage>
</organism>
<accession>A0ABT4R2Q6</accession>
<sequence length="208" mass="23102">MVAFSLPGQANAHPHVFAEAQLRITLSADQSSVTSLQHFWRFDEIFSSTVMMEFDKNLDLQLDPSEMKLVSETVYASLADYNYFQIVTVNGKDVLMNSPPSLTTTFENDQLTVSFESKPNKPLMLAGRIDFGVYDPTFYTAIDFLTDDNLVVDQLPAACTRTVIRPNADEAISQNQKTLTDAFFNDPTGTDMSKIFATKLELSCGAKG</sequence>
<dbReference type="Proteomes" id="UP001152178">
    <property type="component" value="Unassembled WGS sequence"/>
</dbReference>
<proteinExistence type="predicted"/>
<dbReference type="InterPro" id="IPR010412">
    <property type="entry name" value="DUF1007"/>
</dbReference>
<dbReference type="EMBL" id="JAPFQA010000019">
    <property type="protein sequence ID" value="MCZ8547899.1"/>
    <property type="molecule type" value="Genomic_DNA"/>
</dbReference>
<name>A0ABT4R2Q6_9HYPH</name>
<protein>
    <submittedName>
        <fullName evidence="1">DUF1007 family protein</fullName>
    </submittedName>
</protein>
<keyword evidence="2" id="KW-1185">Reference proteome</keyword>
<gene>
    <name evidence="1" type="ORF">OOJ09_27280</name>
</gene>
<reference evidence="1" key="1">
    <citation type="submission" date="2022-11" db="EMBL/GenBank/DDBJ databases">
        <authorList>
            <person name="Coimbra C."/>
        </authorList>
    </citation>
    <scope>NUCLEOTIDE SEQUENCE</scope>
    <source>
        <strain evidence="1">Jales19</strain>
    </source>
</reference>